<comment type="caution">
    <text evidence="1">The sequence shown here is derived from an EMBL/GenBank/DDBJ whole genome shotgun (WGS) entry which is preliminary data.</text>
</comment>
<gene>
    <name evidence="1" type="ORF">Patl1_15464</name>
</gene>
<reference evidence="2" key="1">
    <citation type="journal article" date="2023" name="G3 (Bethesda)">
        <title>Genome assembly and association tests identify interacting loci associated with vigor, precocity, and sex in interspecific pistachio rootstocks.</title>
        <authorList>
            <person name="Palmer W."/>
            <person name="Jacygrad E."/>
            <person name="Sagayaradj S."/>
            <person name="Cavanaugh K."/>
            <person name="Han R."/>
            <person name="Bertier L."/>
            <person name="Beede B."/>
            <person name="Kafkas S."/>
            <person name="Golino D."/>
            <person name="Preece J."/>
            <person name="Michelmore R."/>
        </authorList>
    </citation>
    <scope>NUCLEOTIDE SEQUENCE [LARGE SCALE GENOMIC DNA]</scope>
</reference>
<evidence type="ECO:0000313" key="1">
    <source>
        <dbReference type="EMBL" id="KAJ0094598.1"/>
    </source>
</evidence>
<protein>
    <submittedName>
        <fullName evidence="1">Uncharacterized protein</fullName>
    </submittedName>
</protein>
<proteinExistence type="predicted"/>
<dbReference type="Proteomes" id="UP001164250">
    <property type="component" value="Chromosome 6"/>
</dbReference>
<name>A0ACC1B701_9ROSI</name>
<keyword evidence="2" id="KW-1185">Reference proteome</keyword>
<evidence type="ECO:0000313" key="2">
    <source>
        <dbReference type="Proteomes" id="UP001164250"/>
    </source>
</evidence>
<organism evidence="1 2">
    <name type="scientific">Pistacia atlantica</name>
    <dbReference type="NCBI Taxonomy" id="434234"/>
    <lineage>
        <taxon>Eukaryota</taxon>
        <taxon>Viridiplantae</taxon>
        <taxon>Streptophyta</taxon>
        <taxon>Embryophyta</taxon>
        <taxon>Tracheophyta</taxon>
        <taxon>Spermatophyta</taxon>
        <taxon>Magnoliopsida</taxon>
        <taxon>eudicotyledons</taxon>
        <taxon>Gunneridae</taxon>
        <taxon>Pentapetalae</taxon>
        <taxon>rosids</taxon>
        <taxon>malvids</taxon>
        <taxon>Sapindales</taxon>
        <taxon>Anacardiaceae</taxon>
        <taxon>Pistacia</taxon>
    </lineage>
</organism>
<accession>A0ACC1B701</accession>
<sequence length="73" mass="8667">MVLNFWLRFAWLQIMLDLQVSFLHRESLIALVASLEIIRHGIFWSLFRLENEHLNNVGKYRASKLVPIAVYIL</sequence>
<dbReference type="EMBL" id="CM047902">
    <property type="protein sequence ID" value="KAJ0094598.1"/>
    <property type="molecule type" value="Genomic_DNA"/>
</dbReference>